<reference evidence="2" key="1">
    <citation type="submission" date="2021-01" db="EMBL/GenBank/DDBJ databases">
        <title>Whole genome shotgun sequence of Sphaerimonospora thailandensis NBRC 107569.</title>
        <authorList>
            <person name="Komaki H."/>
            <person name="Tamura T."/>
        </authorList>
    </citation>
    <scope>NUCLEOTIDE SEQUENCE</scope>
    <source>
        <strain evidence="2">NBRC 107569</strain>
    </source>
</reference>
<proteinExistence type="predicted"/>
<feature type="transmembrane region" description="Helical" evidence="1">
    <location>
        <begin position="362"/>
        <end position="382"/>
    </location>
</feature>
<feature type="transmembrane region" description="Helical" evidence="1">
    <location>
        <begin position="333"/>
        <end position="356"/>
    </location>
</feature>
<dbReference type="InterPro" id="IPR011701">
    <property type="entry name" value="MFS"/>
</dbReference>
<evidence type="ECO:0000313" key="3">
    <source>
        <dbReference type="Proteomes" id="UP000610966"/>
    </source>
</evidence>
<dbReference type="GO" id="GO:0022857">
    <property type="term" value="F:transmembrane transporter activity"/>
    <property type="evidence" value="ECO:0007669"/>
    <property type="project" value="InterPro"/>
</dbReference>
<dbReference type="PANTHER" id="PTHR23542">
    <property type="match status" value="1"/>
</dbReference>
<feature type="transmembrane region" description="Helical" evidence="1">
    <location>
        <begin position="47"/>
        <end position="69"/>
    </location>
</feature>
<dbReference type="Gene3D" id="1.20.1250.20">
    <property type="entry name" value="MFS general substrate transporter like domains"/>
    <property type="match status" value="1"/>
</dbReference>
<dbReference type="SUPFAM" id="SSF103473">
    <property type="entry name" value="MFS general substrate transporter"/>
    <property type="match status" value="1"/>
</dbReference>
<sequence>MAIEPYRRVLALPGVRTLLLVGLVARIPLTGTGMTLTLHVLNTQRLGFFQAGLVGAMSMLGAAAGSPLAGRFVDRRGLRPVMAVTTVVQLCFWCAAPALPFPALVSGALVAGVFTQPVFSAIRQCLAAMVPPERHQTGFALDSMAVELSFMVGPALAVACVTAFSSTATMYGVAAGLVGSGVGLYLLNPPTRSPEESAAGEAAVPRRQWLRPGLVTLLGAVSALTFVLTATELSVVAMLKADDATAWAGLVLGVWCAYSLVGGFVYGGLPRGLPPLVMMGAMCALTAPVGLVGGPWWWLFAALLPAGVLCAPAMSATVDAVNRRVPAAARGEAMGLHGMFLTVGGACAGPVVGGILDAHGPAWALGVAGAVGVLLVLVAVPFQRVRATSPADPHYETVPLRIE</sequence>
<feature type="transmembrane region" description="Helical" evidence="1">
    <location>
        <begin position="170"/>
        <end position="187"/>
    </location>
</feature>
<evidence type="ECO:0000313" key="2">
    <source>
        <dbReference type="EMBL" id="GIH70899.1"/>
    </source>
</evidence>
<accession>A0A8J3RBR1</accession>
<dbReference type="RefSeq" id="WP_204016612.1">
    <property type="nucleotide sequence ID" value="NZ_BOOG01000027.1"/>
</dbReference>
<keyword evidence="1" id="KW-0472">Membrane</keyword>
<name>A0A8J3RBR1_9ACTN</name>
<keyword evidence="1" id="KW-0812">Transmembrane</keyword>
<feature type="transmembrane region" description="Helical" evidence="1">
    <location>
        <begin position="245"/>
        <end position="266"/>
    </location>
</feature>
<keyword evidence="3" id="KW-1185">Reference proteome</keyword>
<evidence type="ECO:0000256" key="1">
    <source>
        <dbReference type="SAM" id="Phobius"/>
    </source>
</evidence>
<dbReference type="AlphaFoldDB" id="A0A8J3RBR1"/>
<dbReference type="PANTHER" id="PTHR23542:SF1">
    <property type="entry name" value="MAJOR FACILITATOR SUPERFAMILY (MFS) PROFILE DOMAIN-CONTAINING PROTEIN"/>
    <property type="match status" value="1"/>
</dbReference>
<organism evidence="2 3">
    <name type="scientific">Sphaerimonospora thailandensis</name>
    <dbReference type="NCBI Taxonomy" id="795644"/>
    <lineage>
        <taxon>Bacteria</taxon>
        <taxon>Bacillati</taxon>
        <taxon>Actinomycetota</taxon>
        <taxon>Actinomycetes</taxon>
        <taxon>Streptosporangiales</taxon>
        <taxon>Streptosporangiaceae</taxon>
        <taxon>Sphaerimonospora</taxon>
    </lineage>
</organism>
<feature type="transmembrane region" description="Helical" evidence="1">
    <location>
        <begin position="214"/>
        <end position="239"/>
    </location>
</feature>
<dbReference type="Pfam" id="PF07690">
    <property type="entry name" value="MFS_1"/>
    <property type="match status" value="1"/>
</dbReference>
<feature type="transmembrane region" description="Helical" evidence="1">
    <location>
        <begin position="297"/>
        <end position="321"/>
    </location>
</feature>
<feature type="transmembrane region" description="Helical" evidence="1">
    <location>
        <begin position="273"/>
        <end position="291"/>
    </location>
</feature>
<keyword evidence="1" id="KW-1133">Transmembrane helix</keyword>
<dbReference type="EMBL" id="BOOG01000027">
    <property type="protein sequence ID" value="GIH70899.1"/>
    <property type="molecule type" value="Genomic_DNA"/>
</dbReference>
<protein>
    <submittedName>
        <fullName evidence="2">MFS transporter</fullName>
    </submittedName>
</protein>
<comment type="caution">
    <text evidence="2">The sequence shown here is derived from an EMBL/GenBank/DDBJ whole genome shotgun (WGS) entry which is preliminary data.</text>
</comment>
<dbReference type="InterPro" id="IPR036259">
    <property type="entry name" value="MFS_trans_sf"/>
</dbReference>
<feature type="transmembrane region" description="Helical" evidence="1">
    <location>
        <begin position="9"/>
        <end position="27"/>
    </location>
</feature>
<dbReference type="Proteomes" id="UP000610966">
    <property type="component" value="Unassembled WGS sequence"/>
</dbReference>
<gene>
    <name evidence="2" type="ORF">Mth01_31520</name>
</gene>